<protein>
    <submittedName>
        <fullName evidence="2">Uncharacterized protein</fullName>
    </submittedName>
</protein>
<dbReference type="EMBL" id="PGUY01000010">
    <property type="protein sequence ID" value="PLT31290.1"/>
    <property type="molecule type" value="Genomic_DNA"/>
</dbReference>
<name>A0A2N5MAC3_9BACI</name>
<organism evidence="2 3">
    <name type="scientific">Peribacillus deserti</name>
    <dbReference type="NCBI Taxonomy" id="673318"/>
    <lineage>
        <taxon>Bacteria</taxon>
        <taxon>Bacillati</taxon>
        <taxon>Bacillota</taxon>
        <taxon>Bacilli</taxon>
        <taxon>Bacillales</taxon>
        <taxon>Bacillaceae</taxon>
        <taxon>Peribacillus</taxon>
    </lineage>
</organism>
<feature type="region of interest" description="Disordered" evidence="1">
    <location>
        <begin position="1"/>
        <end position="30"/>
    </location>
</feature>
<sequence>MLFDQVRPHRRYAEEAHRTPRGKRAPGTEINLPLKSNKLCEKSLFNSSVNLEKSLSISLT</sequence>
<proteinExistence type="predicted"/>
<reference evidence="2 3" key="1">
    <citation type="submission" date="2017-11" db="EMBL/GenBank/DDBJ databases">
        <title>Comparitive Functional Genomics of Dry Heat Resistant strains isolated from the Viking Spacecraft.</title>
        <authorList>
            <person name="Seuylemezian A."/>
            <person name="Cooper K."/>
            <person name="Vaishampayan P."/>
        </authorList>
    </citation>
    <scope>NUCLEOTIDE SEQUENCE [LARGE SCALE GENOMIC DNA]</scope>
    <source>
        <strain evidence="2 3">V1-29</strain>
    </source>
</reference>
<dbReference type="Proteomes" id="UP000234748">
    <property type="component" value="Unassembled WGS sequence"/>
</dbReference>
<accession>A0A2N5MAC3</accession>
<keyword evidence="3" id="KW-1185">Reference proteome</keyword>
<gene>
    <name evidence="2" type="ORF">CUU66_03275</name>
</gene>
<comment type="caution">
    <text evidence="2">The sequence shown here is derived from an EMBL/GenBank/DDBJ whole genome shotgun (WGS) entry which is preliminary data.</text>
</comment>
<evidence type="ECO:0000256" key="1">
    <source>
        <dbReference type="SAM" id="MobiDB-lite"/>
    </source>
</evidence>
<evidence type="ECO:0000313" key="2">
    <source>
        <dbReference type="EMBL" id="PLT31290.1"/>
    </source>
</evidence>
<evidence type="ECO:0000313" key="3">
    <source>
        <dbReference type="Proteomes" id="UP000234748"/>
    </source>
</evidence>
<dbReference type="AlphaFoldDB" id="A0A2N5MAC3"/>